<feature type="compositionally biased region" description="Acidic residues" evidence="1">
    <location>
        <begin position="204"/>
        <end position="268"/>
    </location>
</feature>
<feature type="compositionally biased region" description="Acidic residues" evidence="1">
    <location>
        <begin position="398"/>
        <end position="411"/>
    </location>
</feature>
<name>A0A382EDE9_9ZZZZ</name>
<feature type="non-terminal residue" evidence="3">
    <location>
        <position position="566"/>
    </location>
</feature>
<feature type="compositionally biased region" description="Acidic residues" evidence="1">
    <location>
        <begin position="59"/>
        <end position="70"/>
    </location>
</feature>
<keyword evidence="2" id="KW-1133">Transmembrane helix</keyword>
<feature type="compositionally biased region" description="Acidic residues" evidence="1">
    <location>
        <begin position="7"/>
        <end position="17"/>
    </location>
</feature>
<reference evidence="3" key="1">
    <citation type="submission" date="2018-05" db="EMBL/GenBank/DDBJ databases">
        <authorList>
            <person name="Lanie J.A."/>
            <person name="Ng W.-L."/>
            <person name="Kazmierczak K.M."/>
            <person name="Andrzejewski T.M."/>
            <person name="Davidsen T.M."/>
            <person name="Wayne K.J."/>
            <person name="Tettelin H."/>
            <person name="Glass J.I."/>
            <person name="Rusch D."/>
            <person name="Podicherti R."/>
            <person name="Tsui H.-C.T."/>
            <person name="Winkler M.E."/>
        </authorList>
    </citation>
    <scope>NUCLEOTIDE SEQUENCE</scope>
</reference>
<feature type="compositionally biased region" description="Acidic residues" evidence="1">
    <location>
        <begin position="288"/>
        <end position="315"/>
    </location>
</feature>
<dbReference type="EMBL" id="UINC01043668">
    <property type="protein sequence ID" value="SVB48031.1"/>
    <property type="molecule type" value="Genomic_DNA"/>
</dbReference>
<accession>A0A382EDE9</accession>
<feature type="region of interest" description="Disordered" evidence="1">
    <location>
        <begin position="181"/>
        <end position="323"/>
    </location>
</feature>
<sequence length="566" mass="61759">EASGEEAGVEVAEDDAVDAAPTEPPETESADDERAEETSSIDEPDGSAVEQPNETPQEPAEEALSTEEPDEPVHEAVAESEEEAVVEEFNVNDAPPEDLELPDVFVCLSCDNALFLNETERATGEFSCPHCGQENRASETRAMAAKQLEAVEESAATPAEEKKFEELIECPECDRAIKLMPEQRDDDSVDCPYCKTTIAAPEPPAEEEPMEEVAPESTEPEDAEPVESQQEDAPQEESVEDAVAETADPDAEDTADELESEVADEQEEAPLTVDEDRGGEELSTESQESTEGEEVEGSTDEVTTDVESEEGESEESGGILNKTLLESLIEASRSESLMPEQFSCPKCEQEIQLPEPERVMGLCFCPECEELIEAKTASERSTKEPEAVENEQGATEESPAEEGVEPVETDGEATTGDPQPDEPDPAAPQEEAAPEREFWLVEVMPGSVDCAKCGNSIKLDKEEKTFGIYRCPYCKEDINHAKGAVVESLLVISSGEEAEDEITPKKKAVNFKALLPYAAVLVFGVALNYSVIRVTNYLQEKKALKAQRVSMLKKDQSEMQERPKVY</sequence>
<proteinExistence type="predicted"/>
<protein>
    <submittedName>
        <fullName evidence="3">Uncharacterized protein</fullName>
    </submittedName>
</protein>
<feature type="compositionally biased region" description="Basic and acidic residues" evidence="1">
    <location>
        <begin position="376"/>
        <end position="386"/>
    </location>
</feature>
<feature type="region of interest" description="Disordered" evidence="1">
    <location>
        <begin position="376"/>
        <end position="432"/>
    </location>
</feature>
<gene>
    <name evidence="3" type="ORF">METZ01_LOCUS200885</name>
</gene>
<keyword evidence="2" id="KW-0472">Membrane</keyword>
<keyword evidence="2" id="KW-0812">Transmembrane</keyword>
<feature type="non-terminal residue" evidence="3">
    <location>
        <position position="1"/>
    </location>
</feature>
<feature type="region of interest" description="Disordered" evidence="1">
    <location>
        <begin position="1"/>
        <end position="97"/>
    </location>
</feature>
<dbReference type="AlphaFoldDB" id="A0A382EDE9"/>
<evidence type="ECO:0000313" key="3">
    <source>
        <dbReference type="EMBL" id="SVB48031.1"/>
    </source>
</evidence>
<evidence type="ECO:0000256" key="2">
    <source>
        <dbReference type="SAM" id="Phobius"/>
    </source>
</evidence>
<evidence type="ECO:0000256" key="1">
    <source>
        <dbReference type="SAM" id="MobiDB-lite"/>
    </source>
</evidence>
<organism evidence="3">
    <name type="scientific">marine metagenome</name>
    <dbReference type="NCBI Taxonomy" id="408172"/>
    <lineage>
        <taxon>unclassified sequences</taxon>
        <taxon>metagenomes</taxon>
        <taxon>ecological metagenomes</taxon>
    </lineage>
</organism>
<feature type="compositionally biased region" description="Acidic residues" evidence="1">
    <location>
        <begin position="25"/>
        <end position="45"/>
    </location>
</feature>
<feature type="transmembrane region" description="Helical" evidence="2">
    <location>
        <begin position="514"/>
        <end position="532"/>
    </location>
</feature>